<dbReference type="Proteomes" id="UP000252085">
    <property type="component" value="Unassembled WGS sequence"/>
</dbReference>
<gene>
    <name evidence="1" type="ORF">A6769_12110</name>
</gene>
<name>A0A367RNL9_NOSPU</name>
<accession>A0A367RNL9</accession>
<dbReference type="EMBL" id="LXQE01000136">
    <property type="protein sequence ID" value="RCJ37639.1"/>
    <property type="molecule type" value="Genomic_DNA"/>
</dbReference>
<sequence length="96" mass="10901">MFGFDGSTKAIVSFLEQIRDNKEGDKLTHKEVRAYARLILNLLPNLQVDDEEQIKVLLAAISSAGLPHYDRSFAAEQILKLLEEQKQRKLNCPDGF</sequence>
<proteinExistence type="predicted"/>
<comment type="caution">
    <text evidence="1">The sequence shown here is derived from an EMBL/GenBank/DDBJ whole genome shotgun (WGS) entry which is preliminary data.</text>
</comment>
<protein>
    <submittedName>
        <fullName evidence="1">Uncharacterized protein</fullName>
    </submittedName>
</protein>
<evidence type="ECO:0000313" key="2">
    <source>
        <dbReference type="Proteomes" id="UP000252085"/>
    </source>
</evidence>
<evidence type="ECO:0000313" key="1">
    <source>
        <dbReference type="EMBL" id="RCJ37639.1"/>
    </source>
</evidence>
<reference evidence="1 2" key="1">
    <citation type="submission" date="2016-04" db="EMBL/GenBank/DDBJ databases">
        <authorList>
            <person name="Evans L.H."/>
            <person name="Alamgir A."/>
            <person name="Owens N."/>
            <person name="Weber N.D."/>
            <person name="Virtaneva K."/>
            <person name="Barbian K."/>
            <person name="Babar A."/>
            <person name="Rosenke K."/>
        </authorList>
    </citation>
    <scope>NUCLEOTIDE SEQUENCE [LARGE SCALE GENOMIC DNA]</scope>
    <source>
        <strain evidence="1">NIES-2108</strain>
    </source>
</reference>
<dbReference type="AlphaFoldDB" id="A0A367RNL9"/>
<organism evidence="1 2">
    <name type="scientific">Nostoc punctiforme NIES-2108</name>
    <dbReference type="NCBI Taxonomy" id="1356359"/>
    <lineage>
        <taxon>Bacteria</taxon>
        <taxon>Bacillati</taxon>
        <taxon>Cyanobacteriota</taxon>
        <taxon>Cyanophyceae</taxon>
        <taxon>Nostocales</taxon>
        <taxon>Nostocaceae</taxon>
        <taxon>Nostoc</taxon>
    </lineage>
</organism>